<dbReference type="Pfam" id="PF01743">
    <property type="entry name" value="PolyA_pol"/>
    <property type="match status" value="1"/>
</dbReference>
<comment type="catalytic activity">
    <reaction evidence="11">
        <text>a tRNA precursor + 2 CTP + ATP = a tRNA with a 3' CCA end + 3 diphosphate</text>
        <dbReference type="Rhea" id="RHEA:14433"/>
        <dbReference type="Rhea" id="RHEA-COMP:10465"/>
        <dbReference type="Rhea" id="RHEA-COMP:10468"/>
        <dbReference type="ChEBI" id="CHEBI:30616"/>
        <dbReference type="ChEBI" id="CHEBI:33019"/>
        <dbReference type="ChEBI" id="CHEBI:37563"/>
        <dbReference type="ChEBI" id="CHEBI:74896"/>
        <dbReference type="ChEBI" id="CHEBI:83071"/>
        <dbReference type="EC" id="2.7.7.72"/>
    </reaction>
</comment>
<feature type="binding site" evidence="11">
    <location>
        <position position="112"/>
    </location>
    <ligand>
        <name>ATP</name>
        <dbReference type="ChEBI" id="CHEBI:30616"/>
    </ligand>
</feature>
<feature type="domain" description="CCA-adding enzyme C-terminal" evidence="14">
    <location>
        <begin position="247"/>
        <end position="394"/>
    </location>
</feature>
<feature type="binding site" evidence="11">
    <location>
        <position position="164"/>
    </location>
    <ligand>
        <name>CTP</name>
        <dbReference type="ChEBI" id="CHEBI:37563"/>
    </ligand>
</feature>
<dbReference type="GO" id="GO:0042245">
    <property type="term" value="P:RNA repair"/>
    <property type="evidence" value="ECO:0007669"/>
    <property type="project" value="UniProtKB-KW"/>
</dbReference>
<dbReference type="HAMAP" id="MF_01263">
    <property type="entry name" value="CCA_bact_type3"/>
    <property type="match status" value="1"/>
</dbReference>
<feature type="domain" description="tRNA nucleotidyltransferase/poly(A) polymerase RNA and SrmB- binding" evidence="13">
    <location>
        <begin position="171"/>
        <end position="228"/>
    </location>
</feature>
<feature type="binding site" evidence="11">
    <location>
        <position position="161"/>
    </location>
    <ligand>
        <name>CTP</name>
        <dbReference type="ChEBI" id="CHEBI:37563"/>
    </ligand>
</feature>
<evidence type="ECO:0000259" key="12">
    <source>
        <dbReference type="Pfam" id="PF01743"/>
    </source>
</evidence>
<evidence type="ECO:0000256" key="9">
    <source>
        <dbReference type="ARBA" id="ARBA00022842"/>
    </source>
</evidence>
<evidence type="ECO:0000256" key="2">
    <source>
        <dbReference type="ARBA" id="ARBA00022679"/>
    </source>
</evidence>
<feature type="binding site" evidence="11">
    <location>
        <position position="41"/>
    </location>
    <ligand>
        <name>Mg(2+)</name>
        <dbReference type="ChEBI" id="CHEBI:18420"/>
    </ligand>
</feature>
<sequence>MSNLLFEQAKPILQHIKSQGYEAYFVGGSVRDYLMNKDIHDIDITTSATPDEIESIFSKTIPIGKAHGTINVLYQDEAYEITTFRTEGDYDDHRRPNDVAFVRDLYEDVKRRDFTMNAIAMDENYHVIDYFHGQQDIAERIITTVGEASERFEEDALRIIRGLRFQAQLAFHIETNTYRAMQQQMSHISFLSIERIVVELKKLVQAQHVSVSFENMKQLKAFTYIPFFQQSNMDSITITEPISFNLFIAIIQVKQSTELSLAQLKISNQEKHTIHALSQLMSEIGELQSKATLKRIVYDYDMKLLLELVTHRTLLEANQIKLPSPLIFNKATLAETAKQLPIDTRKALAVTGKDLLAHLQQPSGPWMKDILRKIELAVIQGEVSNCKTEILEWVDNNV</sequence>
<dbReference type="InterPro" id="IPR032810">
    <property type="entry name" value="CCA-adding_enz_C"/>
</dbReference>
<protein>
    <recommendedName>
        <fullName evidence="11">CCA-adding enzyme</fullName>
        <ecNumber evidence="11">2.7.7.72</ecNumber>
    </recommendedName>
    <alternativeName>
        <fullName evidence="11">CCA tRNA nucleotidyltransferase</fullName>
    </alternativeName>
    <alternativeName>
        <fullName evidence="11">tRNA CCA-pyrophosphorylase</fullName>
    </alternativeName>
    <alternativeName>
        <fullName evidence="11">tRNA adenylyl-/cytidylyl- transferase</fullName>
    </alternativeName>
    <alternativeName>
        <fullName evidence="11">tRNA nucleotidyltransferase</fullName>
    </alternativeName>
    <alternativeName>
        <fullName evidence="11">tRNA-NT</fullName>
    </alternativeName>
</protein>
<evidence type="ECO:0000313" key="18">
    <source>
        <dbReference type="Proteomes" id="UP000321598"/>
    </source>
</evidence>
<dbReference type="GO" id="GO:0001680">
    <property type="term" value="P:tRNA 3'-terminal CCA addition"/>
    <property type="evidence" value="ECO:0007669"/>
    <property type="project" value="UniProtKB-UniRule"/>
</dbReference>
<reference evidence="16 17" key="1">
    <citation type="submission" date="2018-06" db="EMBL/GenBank/DDBJ databases">
        <authorList>
            <consortium name="Pathogen Informatics"/>
            <person name="Doyle S."/>
        </authorList>
    </citation>
    <scope>NUCLEOTIDE SEQUENCE [LARGE SCALE GENOMIC DNA]</scope>
    <source>
        <strain evidence="16 17">NCTC12413</strain>
    </source>
</reference>
<evidence type="ECO:0000256" key="1">
    <source>
        <dbReference type="ARBA" id="ARBA00001946"/>
    </source>
</evidence>
<feature type="binding site" evidence="11">
    <location>
        <position position="28"/>
    </location>
    <ligand>
        <name>ATP</name>
        <dbReference type="ChEBI" id="CHEBI:30616"/>
    </ligand>
</feature>
<dbReference type="GO" id="GO:0004810">
    <property type="term" value="F:CCA tRNA nucleotidyltransferase activity"/>
    <property type="evidence" value="ECO:0007669"/>
    <property type="project" value="UniProtKB-UniRule"/>
</dbReference>
<dbReference type="PANTHER" id="PTHR46173">
    <property type="entry name" value="CCA TRNA NUCLEOTIDYLTRANSFERASE 1, MITOCHONDRIAL"/>
    <property type="match status" value="1"/>
</dbReference>
<keyword evidence="4 11" id="KW-0548">Nucleotidyltransferase</keyword>
<dbReference type="RefSeq" id="WP_103387889.1">
    <property type="nucleotide sequence ID" value="NZ_BKAV01000001.1"/>
</dbReference>
<dbReference type="Proteomes" id="UP000321598">
    <property type="component" value="Unassembled WGS sequence"/>
</dbReference>
<comment type="cofactor">
    <cofactor evidence="1 11">
        <name>Mg(2+)</name>
        <dbReference type="ChEBI" id="CHEBI:18420"/>
    </cofactor>
</comment>
<keyword evidence="6 11" id="KW-0547">Nucleotide-binding</keyword>
<feature type="binding site" evidence="11">
    <location>
        <position position="155"/>
    </location>
    <ligand>
        <name>CTP</name>
        <dbReference type="ChEBI" id="CHEBI:37563"/>
    </ligand>
</feature>
<dbReference type="Pfam" id="PF12627">
    <property type="entry name" value="PolyA_pol_RNAbd"/>
    <property type="match status" value="1"/>
</dbReference>
<comment type="miscellaneous">
    <text evidence="11">A single active site specifically recognizes both ATP and CTP and is responsible for their addition.</text>
</comment>
<keyword evidence="2 11" id="KW-0808">Transferase</keyword>
<feature type="binding site" evidence="11">
    <location>
        <position position="164"/>
    </location>
    <ligand>
        <name>ATP</name>
        <dbReference type="ChEBI" id="CHEBI:30616"/>
    </ligand>
</feature>
<reference evidence="15 18" key="2">
    <citation type="submission" date="2019-07" db="EMBL/GenBank/DDBJ databases">
        <title>Whole genome shotgun sequence of Staphylococcus arlettae NBRC 109765.</title>
        <authorList>
            <person name="Hosoyama A."/>
            <person name="Uohara A."/>
            <person name="Ohji S."/>
            <person name="Ichikawa N."/>
        </authorList>
    </citation>
    <scope>NUCLEOTIDE SEQUENCE [LARGE SCALE GENOMIC DNA]</scope>
    <source>
        <strain evidence="15 18">NBRC 109765</strain>
    </source>
</reference>
<dbReference type="InterPro" id="IPR032828">
    <property type="entry name" value="PolyA_RNA-bd"/>
</dbReference>
<dbReference type="InterPro" id="IPR050264">
    <property type="entry name" value="Bact_CCA-adding_enz_type3_sf"/>
</dbReference>
<keyword evidence="8 11" id="KW-0067">ATP-binding</keyword>
<dbReference type="EMBL" id="BKAV01000001">
    <property type="protein sequence ID" value="GEP99005.1"/>
    <property type="molecule type" value="Genomic_DNA"/>
</dbReference>
<dbReference type="Gene3D" id="1.10.246.80">
    <property type="match status" value="1"/>
</dbReference>
<proteinExistence type="inferred from homology"/>
<feature type="binding site" evidence="11">
    <location>
        <position position="158"/>
    </location>
    <ligand>
        <name>ATP</name>
        <dbReference type="ChEBI" id="CHEBI:30616"/>
    </ligand>
</feature>
<dbReference type="GO" id="GO:0000049">
    <property type="term" value="F:tRNA binding"/>
    <property type="evidence" value="ECO:0007669"/>
    <property type="project" value="UniProtKB-UniRule"/>
</dbReference>
<dbReference type="SUPFAM" id="SSF81891">
    <property type="entry name" value="Poly A polymerase C-terminal region-like"/>
    <property type="match status" value="1"/>
</dbReference>
<feature type="binding site" evidence="11">
    <location>
        <position position="31"/>
    </location>
    <ligand>
        <name>ATP</name>
        <dbReference type="ChEBI" id="CHEBI:30616"/>
    </ligand>
</feature>
<dbReference type="Gene3D" id="1.10.3090.10">
    <property type="entry name" value="cca-adding enzyme, domain 2"/>
    <property type="match status" value="1"/>
</dbReference>
<keyword evidence="18" id="KW-1185">Reference proteome</keyword>
<dbReference type="GO" id="GO:0000287">
    <property type="term" value="F:magnesium ion binding"/>
    <property type="evidence" value="ECO:0007669"/>
    <property type="project" value="UniProtKB-UniRule"/>
</dbReference>
<dbReference type="SUPFAM" id="SSF81301">
    <property type="entry name" value="Nucleotidyltransferase"/>
    <property type="match status" value="1"/>
</dbReference>
<dbReference type="OrthoDB" id="9805698at2"/>
<dbReference type="EMBL" id="UGZE01000001">
    <property type="protein sequence ID" value="SUJ19683.1"/>
    <property type="molecule type" value="Genomic_DNA"/>
</dbReference>
<keyword evidence="10 11" id="KW-0694">RNA-binding</keyword>
<evidence type="ECO:0000313" key="17">
    <source>
        <dbReference type="Proteomes" id="UP000254956"/>
    </source>
</evidence>
<keyword evidence="3 11" id="KW-0819">tRNA processing</keyword>
<evidence type="ECO:0000256" key="5">
    <source>
        <dbReference type="ARBA" id="ARBA00022723"/>
    </source>
</evidence>
<dbReference type="InterPro" id="IPR023068">
    <property type="entry name" value="CCA-adding_enz_firmicutes"/>
</dbReference>
<evidence type="ECO:0000313" key="15">
    <source>
        <dbReference type="EMBL" id="GEP99005.1"/>
    </source>
</evidence>
<feature type="binding site" evidence="11">
    <location>
        <position position="31"/>
    </location>
    <ligand>
        <name>CTP</name>
        <dbReference type="ChEBI" id="CHEBI:37563"/>
    </ligand>
</feature>
<comment type="similarity">
    <text evidence="11">Belongs to the tRNA nucleotidyltransferase/poly(A) polymerase family. Bacterial CCA-adding enzyme type 3 subfamily.</text>
</comment>
<dbReference type="GO" id="GO:0005524">
    <property type="term" value="F:ATP binding"/>
    <property type="evidence" value="ECO:0007669"/>
    <property type="project" value="UniProtKB-UniRule"/>
</dbReference>
<feature type="binding site" evidence="11">
    <location>
        <position position="161"/>
    </location>
    <ligand>
        <name>ATP</name>
        <dbReference type="ChEBI" id="CHEBI:30616"/>
    </ligand>
</feature>
<evidence type="ECO:0000256" key="4">
    <source>
        <dbReference type="ARBA" id="ARBA00022695"/>
    </source>
</evidence>
<dbReference type="EC" id="2.7.7.72" evidence="11"/>
<dbReference type="Gene3D" id="3.30.460.10">
    <property type="entry name" value="Beta Polymerase, domain 2"/>
    <property type="match status" value="1"/>
</dbReference>
<dbReference type="PANTHER" id="PTHR46173:SF1">
    <property type="entry name" value="CCA TRNA NUCLEOTIDYLTRANSFERASE 1, MITOCHONDRIAL"/>
    <property type="match status" value="1"/>
</dbReference>
<keyword evidence="9 11" id="KW-0460">Magnesium</keyword>
<dbReference type="NCBIfam" id="NF009814">
    <property type="entry name" value="PRK13299.1"/>
    <property type="match status" value="1"/>
</dbReference>
<evidence type="ECO:0000259" key="14">
    <source>
        <dbReference type="Pfam" id="PF13735"/>
    </source>
</evidence>
<dbReference type="Pfam" id="PF13735">
    <property type="entry name" value="tRNA_NucTran2_2"/>
    <property type="match status" value="1"/>
</dbReference>
<feature type="binding site" evidence="11">
    <location>
        <position position="112"/>
    </location>
    <ligand>
        <name>CTP</name>
        <dbReference type="ChEBI" id="CHEBI:37563"/>
    </ligand>
</feature>
<dbReference type="Proteomes" id="UP000254956">
    <property type="component" value="Unassembled WGS sequence"/>
</dbReference>
<evidence type="ECO:0000259" key="13">
    <source>
        <dbReference type="Pfam" id="PF12627"/>
    </source>
</evidence>
<feature type="binding site" evidence="11">
    <location>
        <position position="43"/>
    </location>
    <ligand>
        <name>Mg(2+)</name>
        <dbReference type="ChEBI" id="CHEBI:18420"/>
    </ligand>
</feature>
<organism evidence="16 17">
    <name type="scientific">Staphylococcus arlettae</name>
    <dbReference type="NCBI Taxonomy" id="29378"/>
    <lineage>
        <taxon>Bacteria</taxon>
        <taxon>Bacillati</taxon>
        <taxon>Bacillota</taxon>
        <taxon>Bacilli</taxon>
        <taxon>Bacillales</taxon>
        <taxon>Staphylococcaceae</taxon>
        <taxon>Staphylococcus</taxon>
    </lineage>
</organism>
<feature type="domain" description="Poly A polymerase head" evidence="12">
    <location>
        <begin position="23"/>
        <end position="142"/>
    </location>
</feature>
<evidence type="ECO:0000256" key="10">
    <source>
        <dbReference type="ARBA" id="ARBA00022884"/>
    </source>
</evidence>
<evidence type="ECO:0000256" key="7">
    <source>
        <dbReference type="ARBA" id="ARBA00022800"/>
    </source>
</evidence>
<accession>A0A380CHF0</accession>
<comment type="function">
    <text evidence="11">Catalyzes the addition and repair of the essential 3'-terminal CCA sequence in tRNAs without using a nucleic acid template. Adds these three nucleotides in the order of C, C, and A to the tRNA nucleotide-73, using CTP and ATP as substrates and producing inorganic pyrophosphate. tRNA 3'-terminal CCA addition is required both for tRNA processing and repair. Also involved in tRNA surveillance by mediating tandem CCA addition to generate a CCACCA at the 3' terminus of unstable tRNAs. While stable tRNAs receive only 3'-terminal CCA, unstable tRNAs are marked with CCACCA and rapidly degraded.</text>
</comment>
<keyword evidence="7 11" id="KW-0692">RNA repair</keyword>
<evidence type="ECO:0000256" key="11">
    <source>
        <dbReference type="HAMAP-Rule" id="MF_01263"/>
    </source>
</evidence>
<dbReference type="InterPro" id="IPR002646">
    <property type="entry name" value="PolA_pol_head_dom"/>
</dbReference>
<feature type="binding site" evidence="11">
    <location>
        <position position="158"/>
    </location>
    <ligand>
        <name>CTP</name>
        <dbReference type="ChEBI" id="CHEBI:37563"/>
    </ligand>
</feature>
<feature type="binding site" evidence="11">
    <location>
        <position position="28"/>
    </location>
    <ligand>
        <name>CTP</name>
        <dbReference type="ChEBI" id="CHEBI:37563"/>
    </ligand>
</feature>
<evidence type="ECO:0000256" key="6">
    <source>
        <dbReference type="ARBA" id="ARBA00022741"/>
    </source>
</evidence>
<comment type="catalytic activity">
    <reaction evidence="11">
        <text>a tRNA with a 3' CCA end + 2 CTP + ATP = a tRNA with a 3' CCACCA end + 3 diphosphate</text>
        <dbReference type="Rhea" id="RHEA:76235"/>
        <dbReference type="Rhea" id="RHEA-COMP:10468"/>
        <dbReference type="Rhea" id="RHEA-COMP:18655"/>
        <dbReference type="ChEBI" id="CHEBI:30616"/>
        <dbReference type="ChEBI" id="CHEBI:33019"/>
        <dbReference type="ChEBI" id="CHEBI:37563"/>
        <dbReference type="ChEBI" id="CHEBI:83071"/>
        <dbReference type="ChEBI" id="CHEBI:195187"/>
    </reaction>
</comment>
<name>A0A380CHF0_9STAP</name>
<dbReference type="AlphaFoldDB" id="A0A380CHF0"/>
<evidence type="ECO:0000256" key="3">
    <source>
        <dbReference type="ARBA" id="ARBA00022694"/>
    </source>
</evidence>
<dbReference type="CDD" id="cd05398">
    <property type="entry name" value="NT_ClassII-CCAase"/>
    <property type="match status" value="1"/>
</dbReference>
<evidence type="ECO:0000313" key="16">
    <source>
        <dbReference type="EMBL" id="SUJ19683.1"/>
    </source>
</evidence>
<gene>
    <name evidence="11 16" type="primary">cca</name>
    <name evidence="16" type="ORF">NCTC12413_01463</name>
    <name evidence="15" type="ORF">SAR03_00430</name>
</gene>
<comment type="subunit">
    <text evidence="11">Homodimer.</text>
</comment>
<evidence type="ECO:0000256" key="8">
    <source>
        <dbReference type="ARBA" id="ARBA00022840"/>
    </source>
</evidence>
<feature type="binding site" evidence="11">
    <location>
        <position position="155"/>
    </location>
    <ligand>
        <name>ATP</name>
        <dbReference type="ChEBI" id="CHEBI:30616"/>
    </ligand>
</feature>
<keyword evidence="5 11" id="KW-0479">Metal-binding</keyword>
<dbReference type="STRING" id="1212545.SARL_12571"/>
<dbReference type="InterPro" id="IPR043519">
    <property type="entry name" value="NT_sf"/>
</dbReference>